<gene>
    <name evidence="1" type="ORF">HaLaN_19644</name>
</gene>
<proteinExistence type="predicted"/>
<reference evidence="1 2" key="1">
    <citation type="submission" date="2020-02" db="EMBL/GenBank/DDBJ databases">
        <title>Draft genome sequence of Haematococcus lacustris strain NIES-144.</title>
        <authorList>
            <person name="Morimoto D."/>
            <person name="Nakagawa S."/>
            <person name="Yoshida T."/>
            <person name="Sawayama S."/>
        </authorList>
    </citation>
    <scope>NUCLEOTIDE SEQUENCE [LARGE SCALE GENOMIC DNA]</scope>
    <source>
        <strain evidence="1 2">NIES-144</strain>
    </source>
</reference>
<keyword evidence="2" id="KW-1185">Reference proteome</keyword>
<name>A0A699ZU47_HAELA</name>
<dbReference type="Proteomes" id="UP000485058">
    <property type="component" value="Unassembled WGS sequence"/>
</dbReference>
<protein>
    <submittedName>
        <fullName evidence="1">Uncharacterized protein</fullName>
    </submittedName>
</protein>
<organism evidence="1 2">
    <name type="scientific">Haematococcus lacustris</name>
    <name type="common">Green alga</name>
    <name type="synonym">Haematococcus pluvialis</name>
    <dbReference type="NCBI Taxonomy" id="44745"/>
    <lineage>
        <taxon>Eukaryota</taxon>
        <taxon>Viridiplantae</taxon>
        <taxon>Chlorophyta</taxon>
        <taxon>core chlorophytes</taxon>
        <taxon>Chlorophyceae</taxon>
        <taxon>CS clade</taxon>
        <taxon>Chlamydomonadales</taxon>
        <taxon>Haematococcaceae</taxon>
        <taxon>Haematococcus</taxon>
    </lineage>
</organism>
<sequence>MGDAALVAEGVWQGEGCAGEVCGEAGRLAGWDQGAAVRPLLAPALVACCPQATQVEGQAGLLGAWAAAAKPAAPHHPACPSHCQPAQGSEAWTWQRLHPAQAATSPGKL</sequence>
<evidence type="ECO:0000313" key="2">
    <source>
        <dbReference type="Proteomes" id="UP000485058"/>
    </source>
</evidence>
<dbReference type="EMBL" id="BLLF01001992">
    <property type="protein sequence ID" value="GFH22216.1"/>
    <property type="molecule type" value="Genomic_DNA"/>
</dbReference>
<accession>A0A699ZU47</accession>
<dbReference type="AlphaFoldDB" id="A0A699ZU47"/>
<evidence type="ECO:0000313" key="1">
    <source>
        <dbReference type="EMBL" id="GFH22216.1"/>
    </source>
</evidence>
<comment type="caution">
    <text evidence="1">The sequence shown here is derived from an EMBL/GenBank/DDBJ whole genome shotgun (WGS) entry which is preliminary data.</text>
</comment>